<evidence type="ECO:0000313" key="10">
    <source>
        <dbReference type="Proteomes" id="UP000054698"/>
    </source>
</evidence>
<keyword evidence="2" id="KW-1003">Cell membrane</keyword>
<feature type="transmembrane region" description="Helical" evidence="6">
    <location>
        <begin position="755"/>
        <end position="778"/>
    </location>
</feature>
<dbReference type="InterPro" id="IPR038766">
    <property type="entry name" value="Membrane_comp_ABC_pdt"/>
</dbReference>
<feature type="transmembrane region" description="Helical" evidence="6">
    <location>
        <begin position="790"/>
        <end position="813"/>
    </location>
</feature>
<evidence type="ECO:0000313" key="11">
    <source>
        <dbReference type="Proteomes" id="UP000251942"/>
    </source>
</evidence>
<organism evidence="8 10">
    <name type="scientific">Legionella feeleii</name>
    <dbReference type="NCBI Taxonomy" id="453"/>
    <lineage>
        <taxon>Bacteria</taxon>
        <taxon>Pseudomonadati</taxon>
        <taxon>Pseudomonadota</taxon>
        <taxon>Gammaproteobacteria</taxon>
        <taxon>Legionellales</taxon>
        <taxon>Legionellaceae</taxon>
        <taxon>Legionella</taxon>
    </lineage>
</organism>
<protein>
    <submittedName>
        <fullName evidence="9">Acidobacterial duplicated orphan permease</fullName>
    </submittedName>
    <submittedName>
        <fullName evidence="8">FtsX-like permease family protein</fullName>
    </submittedName>
</protein>
<dbReference type="STRING" id="453.Lfee_3227"/>
<dbReference type="Pfam" id="PF02687">
    <property type="entry name" value="FtsX"/>
    <property type="match status" value="1"/>
</dbReference>
<evidence type="ECO:0000256" key="5">
    <source>
        <dbReference type="ARBA" id="ARBA00023136"/>
    </source>
</evidence>
<keyword evidence="10" id="KW-1185">Reference proteome</keyword>
<feature type="transmembrane region" description="Helical" evidence="6">
    <location>
        <begin position="345"/>
        <end position="371"/>
    </location>
</feature>
<comment type="subcellular location">
    <subcellularLocation>
        <location evidence="1">Cell membrane</location>
        <topology evidence="1">Multi-pass membrane protein</topology>
    </subcellularLocation>
</comment>
<reference evidence="8 10" key="1">
    <citation type="submission" date="2015-11" db="EMBL/GenBank/DDBJ databases">
        <title>Genomic analysis of 38 Legionella species identifies large and diverse effector repertoires.</title>
        <authorList>
            <person name="Burstein D."/>
            <person name="Amaro F."/>
            <person name="Zusman T."/>
            <person name="Lifshitz Z."/>
            <person name="Cohen O."/>
            <person name="Gilbert J.A."/>
            <person name="Pupko T."/>
            <person name="Shuman H.A."/>
            <person name="Segal G."/>
        </authorList>
    </citation>
    <scope>NUCLEOTIDE SEQUENCE [LARGE SCALE GENOMIC DNA]</scope>
    <source>
        <strain evidence="8 10">WO-44C</strain>
    </source>
</reference>
<feature type="transmembrane region" description="Helical" evidence="6">
    <location>
        <begin position="392"/>
        <end position="409"/>
    </location>
</feature>
<evidence type="ECO:0000256" key="2">
    <source>
        <dbReference type="ARBA" id="ARBA00022475"/>
    </source>
</evidence>
<evidence type="ECO:0000313" key="9">
    <source>
        <dbReference type="EMBL" id="SPX62749.1"/>
    </source>
</evidence>
<evidence type="ECO:0000313" key="8">
    <source>
        <dbReference type="EMBL" id="KTC95562.1"/>
    </source>
</evidence>
<feature type="transmembrane region" description="Helical" evidence="6">
    <location>
        <begin position="463"/>
        <end position="486"/>
    </location>
</feature>
<dbReference type="RefSeq" id="WP_058448004.1">
    <property type="nucleotide sequence ID" value="NZ_CAAAHT010000029.1"/>
</dbReference>
<dbReference type="PATRIC" id="fig|453.4.peg.3513"/>
<evidence type="ECO:0000256" key="3">
    <source>
        <dbReference type="ARBA" id="ARBA00022692"/>
    </source>
</evidence>
<dbReference type="PANTHER" id="PTHR30287:SF1">
    <property type="entry name" value="INNER MEMBRANE PROTEIN"/>
    <property type="match status" value="1"/>
</dbReference>
<feature type="domain" description="ABC3 transporter permease C-terminal" evidence="7">
    <location>
        <begin position="260"/>
        <end position="374"/>
    </location>
</feature>
<feature type="transmembrane region" description="Helical" evidence="6">
    <location>
        <begin position="706"/>
        <end position="729"/>
    </location>
</feature>
<dbReference type="OrthoDB" id="5292592at2"/>
<dbReference type="InterPro" id="IPR003838">
    <property type="entry name" value="ABC3_permease_C"/>
</dbReference>
<feature type="transmembrane region" description="Helical" evidence="6">
    <location>
        <begin position="299"/>
        <end position="325"/>
    </location>
</feature>
<evidence type="ECO:0000256" key="4">
    <source>
        <dbReference type="ARBA" id="ARBA00022989"/>
    </source>
</evidence>
<name>A0A0W0TJ19_9GAMM</name>
<dbReference type="Proteomes" id="UP000251942">
    <property type="component" value="Unassembled WGS sequence"/>
</dbReference>
<reference evidence="9 11" key="2">
    <citation type="submission" date="2018-06" db="EMBL/GenBank/DDBJ databases">
        <authorList>
            <consortium name="Pathogen Informatics"/>
            <person name="Doyle S."/>
        </authorList>
    </citation>
    <scope>NUCLEOTIDE SEQUENCE [LARGE SCALE GENOMIC DNA]</scope>
    <source>
        <strain evidence="9 11">NCTC12022</strain>
    </source>
</reference>
<dbReference type="GO" id="GO:0005886">
    <property type="term" value="C:plasma membrane"/>
    <property type="evidence" value="ECO:0007669"/>
    <property type="project" value="UniProtKB-SubCell"/>
</dbReference>
<sequence>MLKTPLTVQSVLRDWRSGELTLLSLALVIAVACVSALTIFAGMVNQQLVQQASQMLGADLVVRSSVPISSQWFIKAKELGLKQTTTLTFLSMVAHNDNLQLAQIRSIETPYPLLGELKIANTLSEQARSIHEVPENDTVWLSPLLLPLLNVAVGGKLTIGAAEFTVAALLIEEPGQTGDWFNISPRIIMNQGDIPKTKVVQPGSNLAYRWLLTGEKNSIEQLKYYLKDKLTEQQELADGTTNLSVTQTIQRTLDYLNLGTLMSLVLAGVAISMASLRYSQRHTQEVAILRCFGASQRQIIGVYLSGILFLGFISCLLGVLLGYILQPLLRQWLSGLLPQFKASLAIKPALLSITTGMVVLLCFSLMNILKLRHVTAVTILRKEKLAWTTETWLGYSLAFLLLAGLAYFYTQSWRLTVSVLYACLGFIAVVTGSLWLIFNYLTTIKHYIHLNWRFGFANIARNLANSSLQVIGIGLALTAILSLYILRNDLIHNWQQQLSDTAANYFIVNIEPNQVEALTQFLAKNNIKTSNLYPMVRGRVIAINGQPVQRLFGEKMKEINALQREINLSWTSALPPNNKIVAGSWPVADKAENWVSIEQGVADQLGLKLNDVMTFRIGITTISTKITSIRTVDWAAFTPNFFMLFRPGLLNDFPQTYIASIYLKSSQQKVLNTLVTQFPNVTIIDIANILNKIHSIFDNTSKAINFMAFFGVLAGLIIVILAMLSFSGLKQQETQVLKILGIGQRQLIWIQSSESLIIGFYAGLLAVTTATLINQYLATFILDIVLTKRWHFFIIVPIMTAFLTFLVNSLVLLSQYQKQRLTRLYQGV</sequence>
<dbReference type="AlphaFoldDB" id="A0A0W0TJ19"/>
<evidence type="ECO:0000256" key="6">
    <source>
        <dbReference type="SAM" id="Phobius"/>
    </source>
</evidence>
<accession>A0A0W0TJ19</accession>
<dbReference type="EMBL" id="LNYB01000085">
    <property type="protein sequence ID" value="KTC95562.1"/>
    <property type="molecule type" value="Genomic_DNA"/>
</dbReference>
<evidence type="ECO:0000259" key="7">
    <source>
        <dbReference type="Pfam" id="PF02687"/>
    </source>
</evidence>
<evidence type="ECO:0000256" key="1">
    <source>
        <dbReference type="ARBA" id="ARBA00004651"/>
    </source>
</evidence>
<feature type="transmembrane region" description="Helical" evidence="6">
    <location>
        <begin position="415"/>
        <end position="442"/>
    </location>
</feature>
<proteinExistence type="predicted"/>
<keyword evidence="5 6" id="KW-0472">Membrane</keyword>
<keyword evidence="4 6" id="KW-1133">Transmembrane helix</keyword>
<dbReference type="PROSITE" id="PS51257">
    <property type="entry name" value="PROKAR_LIPOPROTEIN"/>
    <property type="match status" value="1"/>
</dbReference>
<feature type="transmembrane region" description="Helical" evidence="6">
    <location>
        <begin position="20"/>
        <end position="44"/>
    </location>
</feature>
<keyword evidence="3 6" id="KW-0812">Transmembrane</keyword>
<feature type="transmembrane region" description="Helical" evidence="6">
    <location>
        <begin position="255"/>
        <end position="278"/>
    </location>
</feature>
<gene>
    <name evidence="8" type="ORF">Lfee_3227</name>
    <name evidence="9" type="ORF">NCTC12022_03514</name>
</gene>
<dbReference type="EMBL" id="UASS01000040">
    <property type="protein sequence ID" value="SPX62749.1"/>
    <property type="molecule type" value="Genomic_DNA"/>
</dbReference>
<dbReference type="PANTHER" id="PTHR30287">
    <property type="entry name" value="MEMBRANE COMPONENT OF PREDICTED ABC SUPERFAMILY METABOLITE UPTAKE TRANSPORTER"/>
    <property type="match status" value="1"/>
</dbReference>
<dbReference type="Proteomes" id="UP000054698">
    <property type="component" value="Unassembled WGS sequence"/>
</dbReference>